<dbReference type="SMART" id="SM00220">
    <property type="entry name" value="S_TKc"/>
    <property type="match status" value="1"/>
</dbReference>
<dbReference type="GO" id="GO:0005856">
    <property type="term" value="C:cytoskeleton"/>
    <property type="evidence" value="ECO:0007669"/>
    <property type="project" value="TreeGrafter"/>
</dbReference>
<dbReference type="PROSITE" id="PS50011">
    <property type="entry name" value="PROTEIN_KINASE_DOM"/>
    <property type="match status" value="1"/>
</dbReference>
<accession>A0A9P5YB20</accession>
<sequence length="724" mass="80492">MSLSWFQRKTRLASLLKSRGDEDADGLALDRILHGQNVIGKTSKTTEIDTLRFQDKDLSKVGTLEFGQFGVIDVVTCRLNGRVYVCKSIEKRFALRTREQCSPQFERDLLLQAAKTDTEWAPHLLCAFQSPTHLNLVMDYAEGGTLWDVLESSPHGGKIPEANLMWWTPQIVSAIHWCHSQGFVHRDIKPHNFVLTPEAHVLLIDFGSAAPLLPPGPDGSQLLPKRYCLVPCGTCDYISPEILKAHEEALVALEMEDDDDLQRSCEGDNPDGYGRETDWWSLGAMLYEMAFGVAPFFAKDIRQTYIRIIDHEKSLRFDPTVLLSPAYENFLRRLLTHSDQRLGHKNIIEVTSHPIFESVNWDTLTSQPAPPTLHLPQFTYADRVDPSSAPSLVVQSGHEDSHSQGFAFSALFQSSQGSSPGLSILRSRSSPFPTRSSEEDITASFIGFSWGPPLDAFPSEGPESIDSHNLFTPPDMGTPRPLRVASSHLTPNPAFVTPRWTLPPVPSHPYSTPMRPNIMTPFQTLPRTSTLRRTAGRRNVSDREAMQQLVNCVGMSARKKVLESGRKPRLLTSFSRSGTLKKELRFLPSPLPVPDYRAALPSQVQPRHKPNPIIVHHPSSGSEDTDSEGPPSPSPTPRPGSAMSIMSRRSGTPTISSLRTGTSTFLLPGGRSLSFSRSEDLSLPLPARTAIVPSYDEMRERHGSIMQEIHDLEERLSCLAGLVR</sequence>
<dbReference type="EMBL" id="MU150244">
    <property type="protein sequence ID" value="KAF9465994.1"/>
    <property type="molecule type" value="Genomic_DNA"/>
</dbReference>
<reference evidence="7" key="1">
    <citation type="submission" date="2020-11" db="EMBL/GenBank/DDBJ databases">
        <authorList>
            <consortium name="DOE Joint Genome Institute"/>
            <person name="Ahrendt S."/>
            <person name="Riley R."/>
            <person name="Andreopoulos W."/>
            <person name="Labutti K."/>
            <person name="Pangilinan J."/>
            <person name="Ruiz-Duenas F.J."/>
            <person name="Barrasa J.M."/>
            <person name="Sanchez-Garcia M."/>
            <person name="Camarero S."/>
            <person name="Miyauchi S."/>
            <person name="Serrano A."/>
            <person name="Linde D."/>
            <person name="Babiker R."/>
            <person name="Drula E."/>
            <person name="Ayuso-Fernandez I."/>
            <person name="Pacheco R."/>
            <person name="Padilla G."/>
            <person name="Ferreira P."/>
            <person name="Barriuso J."/>
            <person name="Kellner H."/>
            <person name="Castanera R."/>
            <person name="Alfaro M."/>
            <person name="Ramirez L."/>
            <person name="Pisabarro A.G."/>
            <person name="Kuo A."/>
            <person name="Tritt A."/>
            <person name="Lipzen A."/>
            <person name="He G."/>
            <person name="Yan M."/>
            <person name="Ng V."/>
            <person name="Cullen D."/>
            <person name="Martin F."/>
            <person name="Rosso M.-N."/>
            <person name="Henrissat B."/>
            <person name="Hibbett D."/>
            <person name="Martinez A.T."/>
            <person name="Grigoriev I.V."/>
        </authorList>
    </citation>
    <scope>NUCLEOTIDE SEQUENCE</scope>
    <source>
        <strain evidence="7">CBS 247.69</strain>
    </source>
</reference>
<comment type="similarity">
    <text evidence="2">Belongs to the protein kinase superfamily. STE Ser/Thr protein kinase family. COT1 subfamily.</text>
</comment>
<dbReference type="InterPro" id="IPR008271">
    <property type="entry name" value="Ser/Thr_kinase_AS"/>
</dbReference>
<comment type="catalytic activity">
    <reaction evidence="4">
        <text>L-seryl-[protein] + ATP = O-phospho-L-seryl-[protein] + ADP + H(+)</text>
        <dbReference type="Rhea" id="RHEA:17989"/>
        <dbReference type="Rhea" id="RHEA-COMP:9863"/>
        <dbReference type="Rhea" id="RHEA-COMP:11604"/>
        <dbReference type="ChEBI" id="CHEBI:15378"/>
        <dbReference type="ChEBI" id="CHEBI:29999"/>
        <dbReference type="ChEBI" id="CHEBI:30616"/>
        <dbReference type="ChEBI" id="CHEBI:83421"/>
        <dbReference type="ChEBI" id="CHEBI:456216"/>
        <dbReference type="EC" id="2.7.11.1"/>
    </reaction>
</comment>
<dbReference type="GO" id="GO:0005737">
    <property type="term" value="C:cytoplasm"/>
    <property type="evidence" value="ECO:0007669"/>
    <property type="project" value="TreeGrafter"/>
</dbReference>
<dbReference type="Gene3D" id="3.30.200.20">
    <property type="entry name" value="Phosphorylase Kinase, domain 1"/>
    <property type="match status" value="1"/>
</dbReference>
<gene>
    <name evidence="7" type="ORF">BDZ94DRAFT_1188602</name>
</gene>
<evidence type="ECO:0000313" key="7">
    <source>
        <dbReference type="EMBL" id="KAF9465994.1"/>
    </source>
</evidence>
<comment type="caution">
    <text evidence="7">The sequence shown here is derived from an EMBL/GenBank/DDBJ whole genome shotgun (WGS) entry which is preliminary data.</text>
</comment>
<evidence type="ECO:0000313" key="8">
    <source>
        <dbReference type="Proteomes" id="UP000807353"/>
    </source>
</evidence>
<dbReference type="PROSITE" id="PS00108">
    <property type="entry name" value="PROTEIN_KINASE_ST"/>
    <property type="match status" value="1"/>
</dbReference>
<evidence type="ECO:0000256" key="1">
    <source>
        <dbReference type="ARBA" id="ARBA00022553"/>
    </source>
</evidence>
<dbReference type="PANTHER" id="PTHR22988">
    <property type="entry name" value="MYOTONIC DYSTROPHY S/T KINASE-RELATED"/>
    <property type="match status" value="1"/>
</dbReference>
<dbReference type="InterPro" id="IPR011009">
    <property type="entry name" value="Kinase-like_dom_sf"/>
</dbReference>
<comment type="catalytic activity">
    <reaction evidence="3">
        <text>L-threonyl-[protein] + ATP = O-phospho-L-threonyl-[protein] + ADP + H(+)</text>
        <dbReference type="Rhea" id="RHEA:46608"/>
        <dbReference type="Rhea" id="RHEA-COMP:11060"/>
        <dbReference type="Rhea" id="RHEA-COMP:11605"/>
        <dbReference type="ChEBI" id="CHEBI:15378"/>
        <dbReference type="ChEBI" id="CHEBI:30013"/>
        <dbReference type="ChEBI" id="CHEBI:30616"/>
        <dbReference type="ChEBI" id="CHEBI:61977"/>
        <dbReference type="ChEBI" id="CHEBI:456216"/>
        <dbReference type="EC" id="2.7.11.1"/>
    </reaction>
</comment>
<feature type="domain" description="Protein kinase" evidence="6">
    <location>
        <begin position="58"/>
        <end position="356"/>
    </location>
</feature>
<evidence type="ECO:0000256" key="4">
    <source>
        <dbReference type="ARBA" id="ARBA00048679"/>
    </source>
</evidence>
<dbReference type="Pfam" id="PF00069">
    <property type="entry name" value="Pkinase"/>
    <property type="match status" value="1"/>
</dbReference>
<dbReference type="AlphaFoldDB" id="A0A9P5YB20"/>
<feature type="region of interest" description="Disordered" evidence="5">
    <location>
        <begin position="602"/>
        <end position="670"/>
    </location>
</feature>
<keyword evidence="7" id="KW-0418">Kinase</keyword>
<name>A0A9P5YB20_9AGAR</name>
<keyword evidence="8" id="KW-1185">Reference proteome</keyword>
<dbReference type="GO" id="GO:0004674">
    <property type="term" value="F:protein serine/threonine kinase activity"/>
    <property type="evidence" value="ECO:0007669"/>
    <property type="project" value="UniProtKB-EC"/>
</dbReference>
<protein>
    <submittedName>
        <fullName evidence="7">Kinase-like domain-containing protein</fullName>
    </submittedName>
</protein>
<feature type="compositionally biased region" description="Polar residues" evidence="5">
    <location>
        <begin position="647"/>
        <end position="665"/>
    </location>
</feature>
<dbReference type="InterPro" id="IPR000719">
    <property type="entry name" value="Prot_kinase_dom"/>
</dbReference>
<dbReference type="Proteomes" id="UP000807353">
    <property type="component" value="Unassembled WGS sequence"/>
</dbReference>
<dbReference type="GO" id="GO:0005524">
    <property type="term" value="F:ATP binding"/>
    <property type="evidence" value="ECO:0007669"/>
    <property type="project" value="InterPro"/>
</dbReference>
<proteinExistence type="inferred from homology"/>
<evidence type="ECO:0000256" key="2">
    <source>
        <dbReference type="ARBA" id="ARBA00038271"/>
    </source>
</evidence>
<evidence type="ECO:0000259" key="6">
    <source>
        <dbReference type="PROSITE" id="PS50011"/>
    </source>
</evidence>
<dbReference type="Gene3D" id="1.10.510.10">
    <property type="entry name" value="Transferase(Phosphotransferase) domain 1"/>
    <property type="match status" value="1"/>
</dbReference>
<organism evidence="7 8">
    <name type="scientific">Collybia nuda</name>
    <dbReference type="NCBI Taxonomy" id="64659"/>
    <lineage>
        <taxon>Eukaryota</taxon>
        <taxon>Fungi</taxon>
        <taxon>Dikarya</taxon>
        <taxon>Basidiomycota</taxon>
        <taxon>Agaricomycotina</taxon>
        <taxon>Agaricomycetes</taxon>
        <taxon>Agaricomycetidae</taxon>
        <taxon>Agaricales</taxon>
        <taxon>Tricholomatineae</taxon>
        <taxon>Clitocybaceae</taxon>
        <taxon>Collybia</taxon>
    </lineage>
</organism>
<dbReference type="InterPro" id="IPR050839">
    <property type="entry name" value="Rho-assoc_Ser/Thr_Kinase"/>
</dbReference>
<dbReference type="SUPFAM" id="SSF56112">
    <property type="entry name" value="Protein kinase-like (PK-like)"/>
    <property type="match status" value="1"/>
</dbReference>
<dbReference type="GO" id="GO:0031032">
    <property type="term" value="P:actomyosin structure organization"/>
    <property type="evidence" value="ECO:0007669"/>
    <property type="project" value="TreeGrafter"/>
</dbReference>
<dbReference type="OrthoDB" id="3359639at2759"/>
<evidence type="ECO:0000256" key="3">
    <source>
        <dbReference type="ARBA" id="ARBA00047899"/>
    </source>
</evidence>
<keyword evidence="7" id="KW-0808">Transferase</keyword>
<dbReference type="PANTHER" id="PTHR22988:SF71">
    <property type="entry name" value="CITRON RHO-INTERACTING KINASE"/>
    <property type="match status" value="1"/>
</dbReference>
<evidence type="ECO:0000256" key="5">
    <source>
        <dbReference type="SAM" id="MobiDB-lite"/>
    </source>
</evidence>
<keyword evidence="1" id="KW-0597">Phosphoprotein</keyword>